<name>A0ACB0JJL9_TRIPR</name>
<dbReference type="EMBL" id="CASHSV030000034">
    <property type="protein sequence ID" value="CAJ2643824.1"/>
    <property type="molecule type" value="Genomic_DNA"/>
</dbReference>
<accession>A0ACB0JJL9</accession>
<dbReference type="Proteomes" id="UP001177021">
    <property type="component" value="Unassembled WGS sequence"/>
</dbReference>
<gene>
    <name evidence="1" type="ORF">MILVUS5_LOCUS12980</name>
</gene>
<organism evidence="1 2">
    <name type="scientific">Trifolium pratense</name>
    <name type="common">Red clover</name>
    <dbReference type="NCBI Taxonomy" id="57577"/>
    <lineage>
        <taxon>Eukaryota</taxon>
        <taxon>Viridiplantae</taxon>
        <taxon>Streptophyta</taxon>
        <taxon>Embryophyta</taxon>
        <taxon>Tracheophyta</taxon>
        <taxon>Spermatophyta</taxon>
        <taxon>Magnoliopsida</taxon>
        <taxon>eudicotyledons</taxon>
        <taxon>Gunneridae</taxon>
        <taxon>Pentapetalae</taxon>
        <taxon>rosids</taxon>
        <taxon>fabids</taxon>
        <taxon>Fabales</taxon>
        <taxon>Fabaceae</taxon>
        <taxon>Papilionoideae</taxon>
        <taxon>50 kb inversion clade</taxon>
        <taxon>NPAAA clade</taxon>
        <taxon>Hologalegina</taxon>
        <taxon>IRL clade</taxon>
        <taxon>Trifolieae</taxon>
        <taxon>Trifolium</taxon>
    </lineage>
</organism>
<keyword evidence="2" id="KW-1185">Reference proteome</keyword>
<proteinExistence type="predicted"/>
<evidence type="ECO:0000313" key="2">
    <source>
        <dbReference type="Proteomes" id="UP001177021"/>
    </source>
</evidence>
<sequence length="657" mass="69246">MAKQDRIQEEGMNEDDSTSTKRQRSISDYKFHSHSRVLQNLIQFPSHRVFVLFLYYLGFLTMAEEAQYTLKRKYDDQPNAIDINLEVANAKLKAQEAAARLLNATAAPPLSFDPKRTKSDNGAPQSGFDSYDLKLQYSAASYGSSKKIEIPNGRVGVLIGKGGETIKYLQLQSGAKIQVTRDMDADPNSTMRMVELTGTSDAVASAEKLINEVLAEAESGASGGGTRRMAAQSGGDEFAMQIPNNKVGLIIGKGGETIKSMQASTGARIQVIPLHLPPGDTSTERTLKIDGAPEQIESAKLLVNQILAGENRLRNSGNSGGYTQQGYQSRPPSGWAPPAAPAQQPGYGYGQPGSYSGPSQYNMQQPPYPGYPPQQAGGYAANWDQSTVPSHQQSTHASGYDYYNQQPQQQQNSGVPAQQADGSTYNYSQPPSSGYTQPGQGYGQESYGAYNAQQQSGYAQPPTYDQQQGYGSAPSYGSGSNPTQEGHTSNYASQGDSTQTSQPSTVPQQGYATNQQGTPQPGYGVAPASQATYGNQPQSGYGAPPSQKPSGNPPVYGQSQSPSTAGGYGQSAYSTQPPPSGYGAQSYGAPQGGQAGYGSQSYGAPQGGQPGYGQTPPSYGNSSYGAAGYTQAPAYASDGVTAQAVQQGGVAKVSPKS</sequence>
<protein>
    <submittedName>
        <fullName evidence="1">Uncharacterized protein</fullName>
    </submittedName>
</protein>
<comment type="caution">
    <text evidence="1">The sequence shown here is derived from an EMBL/GenBank/DDBJ whole genome shotgun (WGS) entry which is preliminary data.</text>
</comment>
<evidence type="ECO:0000313" key="1">
    <source>
        <dbReference type="EMBL" id="CAJ2643824.1"/>
    </source>
</evidence>
<reference evidence="1" key="1">
    <citation type="submission" date="2023-10" db="EMBL/GenBank/DDBJ databases">
        <authorList>
            <person name="Rodriguez Cubillos JULIANA M."/>
            <person name="De Vega J."/>
        </authorList>
    </citation>
    <scope>NUCLEOTIDE SEQUENCE</scope>
</reference>